<keyword evidence="2" id="KW-0378">Hydrolase</keyword>
<dbReference type="Gene3D" id="3.40.50.1470">
    <property type="entry name" value="Peptidyl-tRNA hydrolase"/>
    <property type="match status" value="1"/>
</dbReference>
<feature type="region of interest" description="Disordered" evidence="4">
    <location>
        <begin position="101"/>
        <end position="128"/>
    </location>
</feature>
<evidence type="ECO:0000313" key="5">
    <source>
        <dbReference type="EMBL" id="QKX60845.1"/>
    </source>
</evidence>
<dbReference type="GO" id="GO:0000049">
    <property type="term" value="F:tRNA binding"/>
    <property type="evidence" value="ECO:0007669"/>
    <property type="project" value="UniProtKB-KW"/>
</dbReference>
<dbReference type="KEGG" id="trg:TRUGW13939_07991"/>
<reference evidence="6" key="1">
    <citation type="submission" date="2020-06" db="EMBL/GenBank/DDBJ databases">
        <title>A chromosome-scale genome assembly of Talaromyces rugulosus W13939.</title>
        <authorList>
            <person name="Wang B."/>
            <person name="Guo L."/>
            <person name="Ye K."/>
            <person name="Wang L."/>
        </authorList>
    </citation>
    <scope>NUCLEOTIDE SEQUENCE [LARGE SCALE GENOMIC DNA]</scope>
    <source>
        <strain evidence="6">W13939</strain>
    </source>
</reference>
<evidence type="ECO:0008006" key="7">
    <source>
        <dbReference type="Google" id="ProtNLM"/>
    </source>
</evidence>
<evidence type="ECO:0000256" key="4">
    <source>
        <dbReference type="SAM" id="MobiDB-lite"/>
    </source>
</evidence>
<evidence type="ECO:0000256" key="2">
    <source>
        <dbReference type="ARBA" id="ARBA00022801"/>
    </source>
</evidence>
<keyword evidence="6" id="KW-1185">Reference proteome</keyword>
<gene>
    <name evidence="5" type="ORF">TRUGW13939_07991</name>
</gene>
<dbReference type="Proteomes" id="UP000509510">
    <property type="component" value="Chromosome IV"/>
</dbReference>
<proteinExistence type="predicted"/>
<dbReference type="GeneID" id="55995480"/>
<keyword evidence="3" id="KW-0694">RNA-binding</keyword>
<organism evidence="5 6">
    <name type="scientific">Talaromyces rugulosus</name>
    <name type="common">Penicillium rugulosum</name>
    <dbReference type="NCBI Taxonomy" id="121627"/>
    <lineage>
        <taxon>Eukaryota</taxon>
        <taxon>Fungi</taxon>
        <taxon>Dikarya</taxon>
        <taxon>Ascomycota</taxon>
        <taxon>Pezizomycotina</taxon>
        <taxon>Eurotiomycetes</taxon>
        <taxon>Eurotiomycetidae</taxon>
        <taxon>Eurotiales</taxon>
        <taxon>Trichocomaceae</taxon>
        <taxon>Talaromyces</taxon>
        <taxon>Talaromyces sect. Islandici</taxon>
    </lineage>
</organism>
<dbReference type="SUPFAM" id="SSF53178">
    <property type="entry name" value="Peptidyl-tRNA hydrolase-like"/>
    <property type="match status" value="2"/>
</dbReference>
<dbReference type="EMBL" id="CP055901">
    <property type="protein sequence ID" value="QKX60845.1"/>
    <property type="molecule type" value="Genomic_DNA"/>
</dbReference>
<dbReference type="InterPro" id="IPR036416">
    <property type="entry name" value="Pept_tRNA_hydro_sf"/>
</dbReference>
<sequence>MSSVPLYRCPRRFLFIASIGNPAPYTGTRHSAGHVLLDALQAPLQERIGLTSNDTGNNSKSIFYTMWKSPALMNVSGPPVLRQFKNWFANRQQVFDTIFAPASRPVSTPPAPAPAPAASETETETEAEIQTKRLFKGSNLTPIDVSTRELTRFRPTLVILHDELEAAPGKVKVRMGGPEQSSLRGHRGLISIIDSFRGARLLTPKREGPAGVSVLRIGIGIGRPVSRERDAVSDYVLGKLSPRDLEAMQRAVPEVVDLLVKEMYREGDD</sequence>
<dbReference type="InterPro" id="IPR001328">
    <property type="entry name" value="Pept_tRNA_hydro"/>
</dbReference>
<dbReference type="Pfam" id="PF01195">
    <property type="entry name" value="Pept_tRNA_hydro"/>
    <property type="match status" value="1"/>
</dbReference>
<evidence type="ECO:0000256" key="1">
    <source>
        <dbReference type="ARBA" id="ARBA00022555"/>
    </source>
</evidence>
<dbReference type="GO" id="GO:0004045">
    <property type="term" value="F:peptidyl-tRNA hydrolase activity"/>
    <property type="evidence" value="ECO:0007669"/>
    <property type="project" value="InterPro"/>
</dbReference>
<dbReference type="RefSeq" id="XP_035347020.1">
    <property type="nucleotide sequence ID" value="XM_035491127.1"/>
</dbReference>
<name>A0A7H8R5H2_TALRU</name>
<dbReference type="PANTHER" id="PTHR17224:SF1">
    <property type="entry name" value="PEPTIDYL-TRNA HYDROLASE"/>
    <property type="match status" value="1"/>
</dbReference>
<dbReference type="PANTHER" id="PTHR17224">
    <property type="entry name" value="PEPTIDYL-TRNA HYDROLASE"/>
    <property type="match status" value="1"/>
</dbReference>
<keyword evidence="1" id="KW-0820">tRNA-binding</keyword>
<evidence type="ECO:0000313" key="6">
    <source>
        <dbReference type="Proteomes" id="UP000509510"/>
    </source>
</evidence>
<dbReference type="AlphaFoldDB" id="A0A7H8R5H2"/>
<evidence type="ECO:0000256" key="3">
    <source>
        <dbReference type="ARBA" id="ARBA00022884"/>
    </source>
</evidence>
<protein>
    <recommendedName>
        <fullName evidence="7">Peptidyl-tRNA hydrolase</fullName>
    </recommendedName>
</protein>
<accession>A0A7H8R5H2</accession>
<dbReference type="OrthoDB" id="1711136at2759"/>